<sequence>MFAGARKLSARRRIVICAMRFGARRHRAFRLAEAGIRAGRERRRSSFIRLLTMLFQPPFSNAARQSLILECEDGR</sequence>
<accession>A0A0B4X075</accession>
<gene>
    <name evidence="1" type="ORF">RGR602_CH02020</name>
</gene>
<dbReference type="HOGENOM" id="CLU_2668495_0_0_5"/>
<evidence type="ECO:0000313" key="2">
    <source>
        <dbReference type="Proteomes" id="UP000031368"/>
    </source>
</evidence>
<dbReference type="EMBL" id="CP006877">
    <property type="protein sequence ID" value="AJD41349.1"/>
    <property type="molecule type" value="Genomic_DNA"/>
</dbReference>
<dbReference type="KEGG" id="rga:RGR602_CH02020"/>
<dbReference type="Proteomes" id="UP000031368">
    <property type="component" value="Chromosome"/>
</dbReference>
<evidence type="ECO:0000313" key="1">
    <source>
        <dbReference type="EMBL" id="AJD41349.1"/>
    </source>
</evidence>
<reference evidence="1 2" key="1">
    <citation type="submission" date="2013-11" db="EMBL/GenBank/DDBJ databases">
        <title>Complete genome sequence of Rhizobium gallicum bv. gallicum R602.</title>
        <authorList>
            <person name="Bustos P."/>
            <person name="Santamaria R.I."/>
            <person name="Lozano L."/>
            <person name="Acosta J.L."/>
            <person name="Ormeno-Orrillo E."/>
            <person name="Rogel M.A."/>
            <person name="Romero D."/>
            <person name="Cevallos M.A."/>
            <person name="Martinez-Romero E."/>
            <person name="Gonzalez V."/>
        </authorList>
    </citation>
    <scope>NUCLEOTIDE SEQUENCE [LARGE SCALE GENOMIC DNA]</scope>
    <source>
        <strain evidence="1 2">R602</strain>
    </source>
</reference>
<name>A0A0B4X075_9HYPH</name>
<proteinExistence type="predicted"/>
<dbReference type="AlphaFoldDB" id="A0A0B4X075"/>
<keyword evidence="2" id="KW-1185">Reference proteome</keyword>
<organism evidence="1 2">
    <name type="scientific">Rhizobium gallicum bv. gallicum R602sp</name>
    <dbReference type="NCBI Taxonomy" id="1041138"/>
    <lineage>
        <taxon>Bacteria</taxon>
        <taxon>Pseudomonadati</taxon>
        <taxon>Pseudomonadota</taxon>
        <taxon>Alphaproteobacteria</taxon>
        <taxon>Hyphomicrobiales</taxon>
        <taxon>Rhizobiaceae</taxon>
        <taxon>Rhizobium/Agrobacterium group</taxon>
        <taxon>Rhizobium</taxon>
    </lineage>
</organism>
<protein>
    <submittedName>
        <fullName evidence="1">Uncharacterized protein</fullName>
    </submittedName>
</protein>